<dbReference type="Pfam" id="PF00672">
    <property type="entry name" value="HAMP"/>
    <property type="match status" value="1"/>
</dbReference>
<comment type="catalytic activity">
    <reaction evidence="1">
        <text>ATP + protein L-histidine = ADP + protein N-phospho-L-histidine.</text>
        <dbReference type="EC" id="2.7.13.3"/>
    </reaction>
</comment>
<dbReference type="InterPro" id="IPR003594">
    <property type="entry name" value="HATPase_dom"/>
</dbReference>
<dbReference type="PRINTS" id="PR00344">
    <property type="entry name" value="BCTRLSENSOR"/>
</dbReference>
<dbReference type="Pfam" id="PF13756">
    <property type="entry name" value="Stimulus_sens_1"/>
    <property type="match status" value="1"/>
</dbReference>
<evidence type="ECO:0000256" key="7">
    <source>
        <dbReference type="ARBA" id="ARBA00022777"/>
    </source>
</evidence>
<keyword evidence="8 11" id="KW-1133">Transmembrane helix</keyword>
<feature type="transmembrane region" description="Helical" evidence="11">
    <location>
        <begin position="24"/>
        <end position="46"/>
    </location>
</feature>
<evidence type="ECO:0000256" key="5">
    <source>
        <dbReference type="ARBA" id="ARBA00022679"/>
    </source>
</evidence>
<name>A0A399RA22_9PROT</name>
<dbReference type="PROSITE" id="PS50109">
    <property type="entry name" value="HIS_KIN"/>
    <property type="match status" value="1"/>
</dbReference>
<dbReference type="PROSITE" id="PS50885">
    <property type="entry name" value="HAMP"/>
    <property type="match status" value="1"/>
</dbReference>
<feature type="domain" description="Histidine kinase" evidence="12">
    <location>
        <begin position="314"/>
        <end position="537"/>
    </location>
</feature>
<dbReference type="GO" id="GO:0016020">
    <property type="term" value="C:membrane"/>
    <property type="evidence" value="ECO:0007669"/>
    <property type="project" value="UniProtKB-SubCell"/>
</dbReference>
<dbReference type="InterPro" id="IPR036097">
    <property type="entry name" value="HisK_dim/P_sf"/>
</dbReference>
<dbReference type="OrthoDB" id="9805942at2"/>
<dbReference type="SMART" id="SM00387">
    <property type="entry name" value="HATPase_c"/>
    <property type="match status" value="1"/>
</dbReference>
<dbReference type="SMART" id="SM00304">
    <property type="entry name" value="HAMP"/>
    <property type="match status" value="1"/>
</dbReference>
<keyword evidence="5" id="KW-0808">Transferase</keyword>
<dbReference type="InterPro" id="IPR003660">
    <property type="entry name" value="HAMP_dom"/>
</dbReference>
<feature type="transmembrane region" description="Helical" evidence="11">
    <location>
        <begin position="230"/>
        <end position="254"/>
    </location>
</feature>
<evidence type="ECO:0000256" key="9">
    <source>
        <dbReference type="ARBA" id="ARBA00023012"/>
    </source>
</evidence>
<keyword evidence="9" id="KW-0902">Two-component regulatory system</keyword>
<dbReference type="SUPFAM" id="SSF55874">
    <property type="entry name" value="ATPase domain of HSP90 chaperone/DNA topoisomerase II/histidine kinase"/>
    <property type="match status" value="1"/>
</dbReference>
<dbReference type="PANTHER" id="PTHR45436">
    <property type="entry name" value="SENSOR HISTIDINE KINASE YKOH"/>
    <property type="match status" value="1"/>
</dbReference>
<evidence type="ECO:0000256" key="6">
    <source>
        <dbReference type="ARBA" id="ARBA00022692"/>
    </source>
</evidence>
<evidence type="ECO:0000256" key="1">
    <source>
        <dbReference type="ARBA" id="ARBA00000085"/>
    </source>
</evidence>
<evidence type="ECO:0000256" key="11">
    <source>
        <dbReference type="SAM" id="Phobius"/>
    </source>
</evidence>
<dbReference type="EMBL" id="QWFX01000016">
    <property type="protein sequence ID" value="RIJ26807.1"/>
    <property type="molecule type" value="Genomic_DNA"/>
</dbReference>
<dbReference type="Gene3D" id="6.10.340.10">
    <property type="match status" value="1"/>
</dbReference>
<dbReference type="Gene3D" id="1.10.287.130">
    <property type="match status" value="1"/>
</dbReference>
<evidence type="ECO:0000256" key="10">
    <source>
        <dbReference type="ARBA" id="ARBA00023136"/>
    </source>
</evidence>
<dbReference type="InterPro" id="IPR004358">
    <property type="entry name" value="Sig_transdc_His_kin-like_C"/>
</dbReference>
<keyword evidence="6 11" id="KW-0812">Transmembrane</keyword>
<dbReference type="InterPro" id="IPR025908">
    <property type="entry name" value="Sensor_TM1"/>
</dbReference>
<dbReference type="InterPro" id="IPR050428">
    <property type="entry name" value="TCS_sensor_his_kinase"/>
</dbReference>
<dbReference type="InterPro" id="IPR003661">
    <property type="entry name" value="HisK_dim/P_dom"/>
</dbReference>
<evidence type="ECO:0000256" key="4">
    <source>
        <dbReference type="ARBA" id="ARBA00022553"/>
    </source>
</evidence>
<dbReference type="CDD" id="cd00082">
    <property type="entry name" value="HisKA"/>
    <property type="match status" value="1"/>
</dbReference>
<evidence type="ECO:0000259" key="12">
    <source>
        <dbReference type="PROSITE" id="PS50109"/>
    </source>
</evidence>
<evidence type="ECO:0000313" key="15">
    <source>
        <dbReference type="Proteomes" id="UP000266385"/>
    </source>
</evidence>
<reference evidence="14 15" key="1">
    <citation type="submission" date="2018-08" db="EMBL/GenBank/DDBJ databases">
        <title>Henriciella mobilis sp. nov., isolated from seawater.</title>
        <authorList>
            <person name="Cheng H."/>
            <person name="Wu Y.-H."/>
            <person name="Xu X.-W."/>
            <person name="Guo L.-L."/>
        </authorList>
    </citation>
    <scope>NUCLEOTIDE SEQUENCE [LARGE SCALE GENOMIC DNA]</scope>
    <source>
        <strain evidence="14 15">JN25</strain>
    </source>
</reference>
<dbReference type="EC" id="2.7.13.3" evidence="3"/>
<dbReference type="SMART" id="SM00388">
    <property type="entry name" value="HisKA"/>
    <property type="match status" value="1"/>
</dbReference>
<dbReference type="Proteomes" id="UP000266385">
    <property type="component" value="Unassembled WGS sequence"/>
</dbReference>
<protein>
    <recommendedName>
        <fullName evidence="3">histidine kinase</fullName>
        <ecNumber evidence="3">2.7.13.3</ecNumber>
    </recommendedName>
</protein>
<keyword evidence="7" id="KW-0418">Kinase</keyword>
<comment type="caution">
    <text evidence="14">The sequence shown here is derived from an EMBL/GenBank/DDBJ whole genome shotgun (WGS) entry which is preliminary data.</text>
</comment>
<dbReference type="Gene3D" id="3.30.565.10">
    <property type="entry name" value="Histidine kinase-like ATPase, C-terminal domain"/>
    <property type="match status" value="1"/>
</dbReference>
<feature type="domain" description="HAMP" evidence="13">
    <location>
        <begin position="251"/>
        <end position="306"/>
    </location>
</feature>
<keyword evidence="10 11" id="KW-0472">Membrane</keyword>
<evidence type="ECO:0000256" key="8">
    <source>
        <dbReference type="ARBA" id="ARBA00022989"/>
    </source>
</evidence>
<dbReference type="Pfam" id="PF13755">
    <property type="entry name" value="Sensor_TM1"/>
    <property type="match status" value="1"/>
</dbReference>
<sequence length="537" mass="58002">MARQDKSDKRGIQERGKQVFGSRIARLIFASNLAGLAILIVGAMVLNEMRASFVVAKKQDLVGQAQVFSNLLAEGATFGQPQPVMDEDLARATLADLSLPVSVRGKVYSADGELIGDSYFLSDRVIVSALPPIQEPSQLSKIGRSLSEWAVSTFGALIPNRGGDAVRTQTFQQEFTVALGGGEAASQRFNDRGQRIISVSVPVQHVSAVVGVLTLESNDIDDIIRAERAALIPFIGVAVLVAMITSGLLTVGIASPLRRLARAADDVGSGTTQTLDLPKVTRRRDEIGALANSMQQMTEALFERITSNERFAADVAHELKNPLTSIRSAVETAERVKDNPEAMQKLHKVIAQDVGRLDRLITDISNASRLEAEITRVPTETLNISRFVEDIVSTYEHLALDGGRATVAFRDETMGAGLRVRGREGPLGQVIRNLIDNALSFSPETGTVTVRLEQGRVGPQTTALISVEDEGPGIPEDKLEKIFDRFYTDRPKGSAFGKNSGLGLSIVQQIATTHMGRVWAENRSEGGARFVVELPAI</sequence>
<dbReference type="SUPFAM" id="SSF47384">
    <property type="entry name" value="Homodimeric domain of signal transducing histidine kinase"/>
    <property type="match status" value="1"/>
</dbReference>
<evidence type="ECO:0000256" key="3">
    <source>
        <dbReference type="ARBA" id="ARBA00012438"/>
    </source>
</evidence>
<dbReference type="InterPro" id="IPR005467">
    <property type="entry name" value="His_kinase_dom"/>
</dbReference>
<dbReference type="InterPro" id="IPR036890">
    <property type="entry name" value="HATPase_C_sf"/>
</dbReference>
<dbReference type="Pfam" id="PF02518">
    <property type="entry name" value="HATPase_c"/>
    <property type="match status" value="1"/>
</dbReference>
<proteinExistence type="predicted"/>
<evidence type="ECO:0000313" key="14">
    <source>
        <dbReference type="EMBL" id="RIJ26807.1"/>
    </source>
</evidence>
<comment type="subcellular location">
    <subcellularLocation>
        <location evidence="2">Membrane</location>
    </subcellularLocation>
</comment>
<dbReference type="PANTHER" id="PTHR45436:SF5">
    <property type="entry name" value="SENSOR HISTIDINE KINASE TRCS"/>
    <property type="match status" value="1"/>
</dbReference>
<keyword evidence="4" id="KW-0597">Phosphoprotein</keyword>
<dbReference type="Pfam" id="PF00512">
    <property type="entry name" value="HisKA"/>
    <property type="match status" value="1"/>
</dbReference>
<keyword evidence="15" id="KW-1185">Reference proteome</keyword>
<organism evidence="14 15">
    <name type="scientific">Henriciella mobilis</name>
    <dbReference type="NCBI Taxonomy" id="2305467"/>
    <lineage>
        <taxon>Bacteria</taxon>
        <taxon>Pseudomonadati</taxon>
        <taxon>Pseudomonadota</taxon>
        <taxon>Alphaproteobacteria</taxon>
        <taxon>Hyphomonadales</taxon>
        <taxon>Hyphomonadaceae</taxon>
        <taxon>Henriciella</taxon>
    </lineage>
</organism>
<dbReference type="GO" id="GO:0000155">
    <property type="term" value="F:phosphorelay sensor kinase activity"/>
    <property type="evidence" value="ECO:0007669"/>
    <property type="project" value="InterPro"/>
</dbReference>
<evidence type="ECO:0000256" key="2">
    <source>
        <dbReference type="ARBA" id="ARBA00004370"/>
    </source>
</evidence>
<evidence type="ECO:0000259" key="13">
    <source>
        <dbReference type="PROSITE" id="PS50885"/>
    </source>
</evidence>
<dbReference type="SUPFAM" id="SSF158472">
    <property type="entry name" value="HAMP domain-like"/>
    <property type="match status" value="1"/>
</dbReference>
<dbReference type="RefSeq" id="WP_119377700.1">
    <property type="nucleotide sequence ID" value="NZ_QWFX01000016.1"/>
</dbReference>
<gene>
    <name evidence="14" type="ORF">D1223_17870</name>
</gene>
<dbReference type="CDD" id="cd06225">
    <property type="entry name" value="HAMP"/>
    <property type="match status" value="1"/>
</dbReference>
<dbReference type="AlphaFoldDB" id="A0A399RA22"/>
<dbReference type="InterPro" id="IPR025919">
    <property type="entry name" value="Stimulus_sens_dom"/>
</dbReference>
<accession>A0A399RA22</accession>